<dbReference type="GO" id="GO:0005773">
    <property type="term" value="C:vacuole"/>
    <property type="evidence" value="ECO:0007669"/>
    <property type="project" value="TreeGrafter"/>
</dbReference>
<reference evidence="8" key="1">
    <citation type="submission" date="2014-09" db="EMBL/GenBank/DDBJ databases">
        <authorList>
            <person name="Magalhaes I.L.F."/>
            <person name="Oliveira U."/>
            <person name="Santos F.R."/>
            <person name="Vidigal T.H.D.A."/>
            <person name="Brescovit A.D."/>
            <person name="Santos A.J."/>
        </authorList>
    </citation>
    <scope>NUCLEOTIDE SEQUENCE</scope>
    <source>
        <tissue evidence="8">Shoot tissue taken approximately 20 cm above the soil surface</tissue>
    </source>
</reference>
<name>A0A0A9EA41_ARUDO</name>
<dbReference type="InterPro" id="IPR029058">
    <property type="entry name" value="AB_hydrolase_fold"/>
</dbReference>
<evidence type="ECO:0000256" key="7">
    <source>
        <dbReference type="ARBA" id="ARBA00023180"/>
    </source>
</evidence>
<dbReference type="AlphaFoldDB" id="A0A0A9EA41"/>
<keyword evidence="7" id="KW-0325">Glycoprotein</keyword>
<dbReference type="FunFam" id="3.40.50.12670:FF:000002">
    <property type="entry name" value="Carboxypeptidase"/>
    <property type="match status" value="1"/>
</dbReference>
<evidence type="ECO:0000256" key="4">
    <source>
        <dbReference type="ARBA" id="ARBA00022729"/>
    </source>
</evidence>
<evidence type="ECO:0000256" key="6">
    <source>
        <dbReference type="ARBA" id="ARBA00023157"/>
    </source>
</evidence>
<evidence type="ECO:0000313" key="8">
    <source>
        <dbReference type="EMBL" id="JAD96921.1"/>
    </source>
</evidence>
<keyword evidence="4" id="KW-0732">Signal</keyword>
<reference evidence="8" key="2">
    <citation type="journal article" date="2015" name="Data Brief">
        <title>Shoot transcriptome of the giant reed, Arundo donax.</title>
        <authorList>
            <person name="Barrero R.A."/>
            <person name="Guerrero F.D."/>
            <person name="Moolhuijzen P."/>
            <person name="Goolsby J.A."/>
            <person name="Tidwell J."/>
            <person name="Bellgard S.E."/>
            <person name="Bellgard M.I."/>
        </authorList>
    </citation>
    <scope>NUCLEOTIDE SEQUENCE</scope>
    <source>
        <tissue evidence="8">Shoot tissue taken approximately 20 cm above the soil surface</tissue>
    </source>
</reference>
<dbReference type="Gene3D" id="6.10.250.940">
    <property type="match status" value="1"/>
</dbReference>
<dbReference type="PANTHER" id="PTHR11802:SF31">
    <property type="entry name" value="SERINE CARBOXYPEPTIDASE-LIKE 34"/>
    <property type="match status" value="1"/>
</dbReference>
<dbReference type="InterPro" id="IPR033124">
    <property type="entry name" value="Ser_caboxypep_his_AS"/>
</dbReference>
<evidence type="ECO:0000256" key="1">
    <source>
        <dbReference type="ARBA" id="ARBA00009431"/>
    </source>
</evidence>
<dbReference type="Pfam" id="PF00450">
    <property type="entry name" value="Peptidase_S10"/>
    <property type="match status" value="1"/>
</dbReference>
<dbReference type="GO" id="GO:0006508">
    <property type="term" value="P:proteolysis"/>
    <property type="evidence" value="ECO:0007669"/>
    <property type="project" value="UniProtKB-KW"/>
</dbReference>
<dbReference type="PANTHER" id="PTHR11802">
    <property type="entry name" value="SERINE PROTEASE FAMILY S10 SERINE CARBOXYPEPTIDASE"/>
    <property type="match status" value="1"/>
</dbReference>
<evidence type="ECO:0000256" key="5">
    <source>
        <dbReference type="ARBA" id="ARBA00022801"/>
    </source>
</evidence>
<keyword evidence="3" id="KW-0645">Protease</keyword>
<keyword evidence="2" id="KW-0121">Carboxypeptidase</keyword>
<dbReference type="Gene3D" id="3.40.50.11320">
    <property type="match status" value="1"/>
</dbReference>
<dbReference type="FunFam" id="3.40.50.11320:FF:000001">
    <property type="entry name" value="Carboxypeptidase"/>
    <property type="match status" value="1"/>
</dbReference>
<sequence>MYSLYTPVCTDAGSSAASRGGHRKVAVHGAAPRIFSKYHGWIMRPAGYDPCTAEYADAYFNRPDVQAALHANVTKIGYNWTHCSDVINKWNDAAFSTLPIIRKLVAGGLRVWVFSGDTDGRIPVTATRLTLNKLGLKTVQDWTPWYDHLQVGGWTIVYDGLTFVTIRGAGHEVPMHAPRQALALFSHFLAGTKMPPTAFP</sequence>
<keyword evidence="5" id="KW-0378">Hydrolase</keyword>
<dbReference type="InterPro" id="IPR001563">
    <property type="entry name" value="Peptidase_S10"/>
</dbReference>
<evidence type="ECO:0000256" key="2">
    <source>
        <dbReference type="ARBA" id="ARBA00022645"/>
    </source>
</evidence>
<organism evidence="8">
    <name type="scientific">Arundo donax</name>
    <name type="common">Giant reed</name>
    <name type="synonym">Donax arundinaceus</name>
    <dbReference type="NCBI Taxonomy" id="35708"/>
    <lineage>
        <taxon>Eukaryota</taxon>
        <taxon>Viridiplantae</taxon>
        <taxon>Streptophyta</taxon>
        <taxon>Embryophyta</taxon>
        <taxon>Tracheophyta</taxon>
        <taxon>Spermatophyta</taxon>
        <taxon>Magnoliopsida</taxon>
        <taxon>Liliopsida</taxon>
        <taxon>Poales</taxon>
        <taxon>Poaceae</taxon>
        <taxon>PACMAD clade</taxon>
        <taxon>Arundinoideae</taxon>
        <taxon>Arundineae</taxon>
        <taxon>Arundo</taxon>
    </lineage>
</organism>
<protein>
    <submittedName>
        <fullName evidence="8">Uncharacterized protein</fullName>
    </submittedName>
</protein>
<accession>A0A0A9EA41</accession>
<evidence type="ECO:0000256" key="3">
    <source>
        <dbReference type="ARBA" id="ARBA00022670"/>
    </source>
</evidence>
<dbReference type="GO" id="GO:0004185">
    <property type="term" value="F:serine-type carboxypeptidase activity"/>
    <property type="evidence" value="ECO:0007669"/>
    <property type="project" value="InterPro"/>
</dbReference>
<dbReference type="PROSITE" id="PS00560">
    <property type="entry name" value="CARBOXYPEPT_SER_HIS"/>
    <property type="match status" value="1"/>
</dbReference>
<proteinExistence type="inferred from homology"/>
<dbReference type="EMBL" id="GBRH01200974">
    <property type="protein sequence ID" value="JAD96921.1"/>
    <property type="molecule type" value="Transcribed_RNA"/>
</dbReference>
<keyword evidence="6" id="KW-1015">Disulfide bond</keyword>
<dbReference type="SUPFAM" id="SSF53474">
    <property type="entry name" value="alpha/beta-Hydrolases"/>
    <property type="match status" value="1"/>
</dbReference>
<comment type="similarity">
    <text evidence="1">Belongs to the peptidase S10 family.</text>
</comment>